<proteinExistence type="inferred from homology"/>
<evidence type="ECO:0000256" key="3">
    <source>
        <dbReference type="ARBA" id="ARBA00022741"/>
    </source>
</evidence>
<dbReference type="Gene3D" id="1.10.8.60">
    <property type="match status" value="2"/>
</dbReference>
<comment type="similarity">
    <text evidence="5">Belongs to the AAA ATPase family. AFG2 subfamily.</text>
</comment>
<feature type="domain" description="AAA+ ATPase" evidence="7">
    <location>
        <begin position="204"/>
        <end position="316"/>
    </location>
</feature>
<gene>
    <name evidence="8" type="ORF">AB6A40_000252</name>
</gene>
<dbReference type="InterPro" id="IPR003593">
    <property type="entry name" value="AAA+_ATPase"/>
</dbReference>
<dbReference type="PANTHER" id="PTHR23077">
    <property type="entry name" value="AAA-FAMILY ATPASE"/>
    <property type="match status" value="1"/>
</dbReference>
<dbReference type="InterPro" id="IPR050168">
    <property type="entry name" value="AAA_ATPase_domain"/>
</dbReference>
<dbReference type="Proteomes" id="UP001608902">
    <property type="component" value="Unassembled WGS sequence"/>
</dbReference>
<reference evidence="8 9" key="1">
    <citation type="submission" date="2024-08" db="EMBL/GenBank/DDBJ databases">
        <title>Gnathostoma spinigerum genome.</title>
        <authorList>
            <person name="Gonzalez-Bertolin B."/>
            <person name="Monzon S."/>
            <person name="Zaballos A."/>
            <person name="Jimenez P."/>
            <person name="Dekumyoy P."/>
            <person name="Varona S."/>
            <person name="Cuesta I."/>
            <person name="Sumanam S."/>
            <person name="Adisakwattana P."/>
            <person name="Gasser R.B."/>
            <person name="Hernandez-Gonzalez A."/>
            <person name="Young N.D."/>
            <person name="Perteguer M.J."/>
        </authorList>
    </citation>
    <scope>NUCLEOTIDE SEQUENCE [LARGE SCALE GENOMIC DNA]</scope>
    <source>
        <strain evidence="8">AL3</strain>
        <tissue evidence="8">Liver</tissue>
    </source>
</reference>
<dbReference type="InterPro" id="IPR003960">
    <property type="entry name" value="ATPase_AAA_CS"/>
</dbReference>
<evidence type="ECO:0000256" key="2">
    <source>
        <dbReference type="ARBA" id="ARBA00022490"/>
    </source>
</evidence>
<evidence type="ECO:0000256" key="5">
    <source>
        <dbReference type="ARBA" id="ARBA00061477"/>
    </source>
</evidence>
<name>A0ABD6E9Y5_9BILA</name>
<feature type="domain" description="AAA+ ATPase" evidence="7">
    <location>
        <begin position="433"/>
        <end position="570"/>
    </location>
</feature>
<dbReference type="Pfam" id="PF00004">
    <property type="entry name" value="AAA"/>
    <property type="match status" value="2"/>
</dbReference>
<dbReference type="CDD" id="cd19511">
    <property type="entry name" value="RecA-like_CDC48_r2-like"/>
    <property type="match status" value="1"/>
</dbReference>
<dbReference type="InterPro" id="IPR003959">
    <property type="entry name" value="ATPase_AAA_core"/>
</dbReference>
<evidence type="ECO:0000256" key="4">
    <source>
        <dbReference type="ARBA" id="ARBA00022840"/>
    </source>
</evidence>
<organism evidence="8 9">
    <name type="scientific">Gnathostoma spinigerum</name>
    <dbReference type="NCBI Taxonomy" id="75299"/>
    <lineage>
        <taxon>Eukaryota</taxon>
        <taxon>Metazoa</taxon>
        <taxon>Ecdysozoa</taxon>
        <taxon>Nematoda</taxon>
        <taxon>Chromadorea</taxon>
        <taxon>Rhabditida</taxon>
        <taxon>Spirurina</taxon>
        <taxon>Gnathostomatomorpha</taxon>
        <taxon>Gnathostomatoidea</taxon>
        <taxon>Gnathostomatidae</taxon>
        <taxon>Gnathostoma</taxon>
    </lineage>
</organism>
<dbReference type="InterPro" id="IPR041569">
    <property type="entry name" value="AAA_lid_3"/>
</dbReference>
<evidence type="ECO:0000313" key="8">
    <source>
        <dbReference type="EMBL" id="MFH4973543.1"/>
    </source>
</evidence>
<keyword evidence="2" id="KW-0963">Cytoplasm</keyword>
<dbReference type="EMBL" id="JBGFUD010000064">
    <property type="protein sequence ID" value="MFH4973543.1"/>
    <property type="molecule type" value="Genomic_DNA"/>
</dbReference>
<comment type="subcellular location">
    <subcellularLocation>
        <location evidence="1">Cytoplasm</location>
    </subcellularLocation>
</comment>
<dbReference type="PANTHER" id="PTHR23077:SF27">
    <property type="entry name" value="ATPASE FAMILY GENE 2 PROTEIN HOMOLOG A"/>
    <property type="match status" value="1"/>
</dbReference>
<keyword evidence="3 6" id="KW-0547">Nucleotide-binding</keyword>
<dbReference type="GO" id="GO:0005737">
    <property type="term" value="C:cytoplasm"/>
    <property type="evidence" value="ECO:0007669"/>
    <property type="project" value="UniProtKB-SubCell"/>
</dbReference>
<dbReference type="AlphaFoldDB" id="A0ABD6E9Y5"/>
<sequence>MCGWETHNVILIHPDTLSALGSHPRQPCILIIDSKRSLRTLWPCEEVSLLRANLEKKFPVDQLIRILPIHSSDIRPLSRISLQPTTTDSRLSSTHFKDYANAFLSNAFLSPQEIIEIPYFGDSYSFSCNITIDEALGLASLTEETVNPQVWQLKPKCDVQIQNEPLCSTGADNHKLEFCGYGGAQNVKNDLQLYLIRPLQHKEQPCSVILCGMSGCGKSLLVDIVGSQLGQMAVRVNNADELDRAMDAVGDSPVALIIDSFEVFKLSASDQCEEKLARFMDERRNVAVLLTVRQVESISLPLRRRFPLEMELSVPSLPERREILRIILRENVSVTEDLINSVAQETHGFTGSDLASLCRLAQFDKSGVKSLGKSFDEARRRIRPTGIRQFLLEVPNVRWDDIGGNEELKLEIQQAVIWPQLYADRFLRFGIDPPSGILLYGPPGCSKTLVARALASQSRLNFLAVKGPELFSKWVGESEKAVRELFRRARQVAPTILFFDELDAMAVARGDKSQSGVGDRVLAQLLTEIDGLERKSGVLVLAATNRPDILDDAILRPGRIDRAIYVPLPNPATRRAILQMHIKRLSVGSDVSLDALVTKTEGYSGAELVALCRNAALIALREDINVDCIREHHFEKSLKIVVPRTDRNLLDIYERFQKGIRVTDDNL</sequence>
<evidence type="ECO:0000313" key="9">
    <source>
        <dbReference type="Proteomes" id="UP001608902"/>
    </source>
</evidence>
<dbReference type="Gene3D" id="3.40.50.300">
    <property type="entry name" value="P-loop containing nucleotide triphosphate hydrolases"/>
    <property type="match status" value="2"/>
</dbReference>
<dbReference type="SUPFAM" id="SSF52540">
    <property type="entry name" value="P-loop containing nucleoside triphosphate hydrolases"/>
    <property type="match status" value="2"/>
</dbReference>
<dbReference type="Pfam" id="PF17862">
    <property type="entry name" value="AAA_lid_3"/>
    <property type="match status" value="2"/>
</dbReference>
<evidence type="ECO:0000259" key="7">
    <source>
        <dbReference type="SMART" id="SM00382"/>
    </source>
</evidence>
<protein>
    <recommendedName>
        <fullName evidence="7">AAA+ ATPase domain-containing protein</fullName>
    </recommendedName>
</protein>
<dbReference type="FunFam" id="1.10.8.60:FF:000178">
    <property type="entry name" value="CDC48/VCP homolog, AAA superfamily"/>
    <property type="match status" value="1"/>
</dbReference>
<accession>A0ABD6E9Y5</accession>
<keyword evidence="4 6" id="KW-0067">ATP-binding</keyword>
<dbReference type="InterPro" id="IPR027417">
    <property type="entry name" value="P-loop_NTPase"/>
</dbReference>
<evidence type="ECO:0000256" key="6">
    <source>
        <dbReference type="RuleBase" id="RU003651"/>
    </source>
</evidence>
<dbReference type="GO" id="GO:0005524">
    <property type="term" value="F:ATP binding"/>
    <property type="evidence" value="ECO:0007669"/>
    <property type="project" value="UniProtKB-KW"/>
</dbReference>
<keyword evidence="9" id="KW-1185">Reference proteome</keyword>
<evidence type="ECO:0000256" key="1">
    <source>
        <dbReference type="ARBA" id="ARBA00004496"/>
    </source>
</evidence>
<comment type="caution">
    <text evidence="8">The sequence shown here is derived from an EMBL/GenBank/DDBJ whole genome shotgun (WGS) entry which is preliminary data.</text>
</comment>
<dbReference type="PROSITE" id="PS00674">
    <property type="entry name" value="AAA"/>
    <property type="match status" value="1"/>
</dbReference>
<dbReference type="FunFam" id="3.40.50.300:FF:000567">
    <property type="entry name" value="ATPase, AAA family protein"/>
    <property type="match status" value="1"/>
</dbReference>
<dbReference type="SMART" id="SM00382">
    <property type="entry name" value="AAA"/>
    <property type="match status" value="2"/>
</dbReference>